<reference evidence="1" key="1">
    <citation type="submission" date="2023-11" db="EMBL/GenBank/DDBJ databases">
        <authorList>
            <person name="Alioto T."/>
            <person name="Alioto T."/>
            <person name="Gomez Garrido J."/>
        </authorList>
    </citation>
    <scope>NUCLEOTIDE SEQUENCE</scope>
</reference>
<proteinExistence type="predicted"/>
<dbReference type="InterPro" id="IPR002347">
    <property type="entry name" value="SDR_fam"/>
</dbReference>
<dbReference type="SUPFAM" id="SSF51735">
    <property type="entry name" value="NAD(P)-binding Rossmann-fold domains"/>
    <property type="match status" value="1"/>
</dbReference>
<dbReference type="AlphaFoldDB" id="A0AAI9E856"/>
<name>A0AAI9E856_9PEZI</name>
<dbReference type="Pfam" id="PF00106">
    <property type="entry name" value="adh_short"/>
    <property type="match status" value="1"/>
</dbReference>
<dbReference type="PANTHER" id="PTHR45458">
    <property type="entry name" value="SHORT-CHAIN DEHYDROGENASE/REDUCTASE SDR"/>
    <property type="match status" value="1"/>
</dbReference>
<evidence type="ECO:0000313" key="2">
    <source>
        <dbReference type="Proteomes" id="UP001296104"/>
    </source>
</evidence>
<dbReference type="Gene3D" id="3.40.50.720">
    <property type="entry name" value="NAD(P)-binding Rossmann-like Domain"/>
    <property type="match status" value="1"/>
</dbReference>
<evidence type="ECO:0000313" key="1">
    <source>
        <dbReference type="EMBL" id="CAK3971816.1"/>
    </source>
</evidence>
<organism evidence="1 2">
    <name type="scientific">Lecanosticta acicola</name>
    <dbReference type="NCBI Taxonomy" id="111012"/>
    <lineage>
        <taxon>Eukaryota</taxon>
        <taxon>Fungi</taxon>
        <taxon>Dikarya</taxon>
        <taxon>Ascomycota</taxon>
        <taxon>Pezizomycotina</taxon>
        <taxon>Dothideomycetes</taxon>
        <taxon>Dothideomycetidae</taxon>
        <taxon>Mycosphaerellales</taxon>
        <taxon>Mycosphaerellaceae</taxon>
        <taxon>Lecanosticta</taxon>
    </lineage>
</organism>
<dbReference type="PANTHER" id="PTHR45458:SF2">
    <property type="entry name" value="OXIDOREDUCTASE, SHORT CHAIN DEHYDROGENASE_REDUCTASE FAMILY SUPERFAMILY (AFU_ORTHOLOGUE AFUA_3G13450)"/>
    <property type="match status" value="1"/>
</dbReference>
<gene>
    <name evidence="1" type="ORF">LECACI_7A003604</name>
</gene>
<dbReference type="InterPro" id="IPR052184">
    <property type="entry name" value="SDR_enzymes"/>
</dbReference>
<keyword evidence="2" id="KW-1185">Reference proteome</keyword>
<accession>A0AAI9E856</accession>
<dbReference type="GO" id="GO:0016616">
    <property type="term" value="F:oxidoreductase activity, acting on the CH-OH group of donors, NAD or NADP as acceptor"/>
    <property type="evidence" value="ECO:0007669"/>
    <property type="project" value="TreeGrafter"/>
</dbReference>
<dbReference type="PRINTS" id="PR00081">
    <property type="entry name" value="GDHRDH"/>
</dbReference>
<dbReference type="Proteomes" id="UP001296104">
    <property type="component" value="Unassembled WGS sequence"/>
</dbReference>
<dbReference type="InterPro" id="IPR036291">
    <property type="entry name" value="NAD(P)-bd_dom_sf"/>
</dbReference>
<comment type="caution">
    <text evidence="1">The sequence shown here is derived from an EMBL/GenBank/DDBJ whole genome shotgun (WGS) entry which is preliminary data.</text>
</comment>
<protein>
    <submittedName>
        <fullName evidence="1">NAD(P)-binding</fullName>
    </submittedName>
</protein>
<sequence>MPSNVLIVGATRGLGLEIAKQYHSSRHTVTGTARSGQVKDFPLPIKWITGVDMATESAGKTIVEGLEGAKQDLVVLNAGYFGKETFDEPDYEAEVKMYKTSAIGPVFVTQALAKAGLIGKGSKLILVSSEAGSIGLRHESEGGGMYGHHASKAASNMVGRLLSFDLKESGVAVAMVHPGFMRTEMTKSVGFDKFWDAGGAVTPDVAAKSLVEWVETFDISKSGQYWAPRGAADIGTAEPVLGPKDKLSTPLQLPW</sequence>
<dbReference type="EMBL" id="CAVMBE010000017">
    <property type="protein sequence ID" value="CAK3971816.1"/>
    <property type="molecule type" value="Genomic_DNA"/>
</dbReference>